<dbReference type="RefSeq" id="WP_116094555.1">
    <property type="nucleotide sequence ID" value="NZ_QKXQ01000360.1"/>
</dbReference>
<evidence type="ECO:0000313" key="2">
    <source>
        <dbReference type="Proteomes" id="UP000256562"/>
    </source>
</evidence>
<protein>
    <submittedName>
        <fullName evidence="1">Uncharacterized protein</fullName>
    </submittedName>
</protein>
<organism evidence="1 2">
    <name type="scientific">Staphylococcus felis</name>
    <dbReference type="NCBI Taxonomy" id="46127"/>
    <lineage>
        <taxon>Bacteria</taxon>
        <taxon>Bacillati</taxon>
        <taxon>Bacillota</taxon>
        <taxon>Bacilli</taxon>
        <taxon>Bacillales</taxon>
        <taxon>Staphylococcaceae</taxon>
        <taxon>Staphylococcus</taxon>
    </lineage>
</organism>
<dbReference type="Proteomes" id="UP000256562">
    <property type="component" value="Unassembled WGS sequence"/>
</dbReference>
<dbReference type="EMBL" id="QKXQ01000360">
    <property type="protein sequence ID" value="REH94322.1"/>
    <property type="molecule type" value="Genomic_DNA"/>
</dbReference>
<gene>
    <name evidence="1" type="ORF">DOS83_07685</name>
</gene>
<dbReference type="OrthoDB" id="10004601at2"/>
<name>A0A3E0INZ6_9STAP</name>
<evidence type="ECO:0000313" key="1">
    <source>
        <dbReference type="EMBL" id="REH94322.1"/>
    </source>
</evidence>
<comment type="caution">
    <text evidence="1">The sequence shown here is derived from an EMBL/GenBank/DDBJ whole genome shotgun (WGS) entry which is preliminary data.</text>
</comment>
<accession>A0A3E0INZ6</accession>
<proteinExistence type="predicted"/>
<dbReference type="AlphaFoldDB" id="A0A3E0INZ6"/>
<reference evidence="1 2" key="1">
    <citation type="journal article" date="2018" name="Vet. Microbiol.">
        <title>Characterisation of Staphylococcus felis isolated from cats using whole genome sequencing.</title>
        <authorList>
            <person name="Worthing K."/>
            <person name="Pang S."/>
            <person name="Trott D.J."/>
            <person name="Abraham S."/>
            <person name="Coombs G.W."/>
            <person name="Jordan D."/>
            <person name="McIntyre L."/>
            <person name="Davies M.R."/>
            <person name="Norris J."/>
        </authorList>
    </citation>
    <scope>NUCLEOTIDE SEQUENCE [LARGE SCALE GENOMIC DNA]</scope>
    <source>
        <strain evidence="1 2">F9</strain>
    </source>
</reference>
<sequence length="68" mass="8244">MIKQDKYEYIRPQNLKDIGDEIQKIIDYKRYEKLKDIVEHINDYVEAELDIFPSDEIYELMINAGDFD</sequence>